<dbReference type="RefSeq" id="WP_249319344.1">
    <property type="nucleotide sequence ID" value="NZ_JACRSN010000008.1"/>
</dbReference>
<keyword evidence="3" id="KW-1185">Reference proteome</keyword>
<dbReference type="Gene3D" id="1.10.10.10">
    <property type="entry name" value="Winged helix-like DNA-binding domain superfamily/Winged helix DNA-binding domain"/>
    <property type="match status" value="1"/>
</dbReference>
<dbReference type="PANTHER" id="PTHR33169:SF24">
    <property type="entry name" value="TRANSCRIPTIONAL REGULATOR, PADR FAMILY"/>
    <property type="match status" value="1"/>
</dbReference>
<dbReference type="PANTHER" id="PTHR33169">
    <property type="entry name" value="PADR-FAMILY TRANSCRIPTIONAL REGULATOR"/>
    <property type="match status" value="1"/>
</dbReference>
<sequence>MNAQYKKGVLELCVLSLLKKRDCYGYEISESLSRHIHIADGTVYPILRKLKADGMLTTYLQEESGGPPRKYYKLTELGRETYEKDRAEYLQFARSVRVLLEDEEYDET</sequence>
<evidence type="ECO:0000259" key="1">
    <source>
        <dbReference type="Pfam" id="PF03551"/>
    </source>
</evidence>
<evidence type="ECO:0000313" key="2">
    <source>
        <dbReference type="EMBL" id="MBC8533717.1"/>
    </source>
</evidence>
<dbReference type="InterPro" id="IPR005149">
    <property type="entry name" value="Tscrpt_reg_PadR_N"/>
</dbReference>
<organism evidence="2 3">
    <name type="scientific">Yeguia hominis</name>
    <dbReference type="NCBI Taxonomy" id="2763662"/>
    <lineage>
        <taxon>Bacteria</taxon>
        <taxon>Bacillati</taxon>
        <taxon>Bacillota</taxon>
        <taxon>Clostridia</taxon>
        <taxon>Eubacteriales</taxon>
        <taxon>Yeguiaceae</taxon>
        <taxon>Yeguia</taxon>
    </lineage>
</organism>
<dbReference type="InterPro" id="IPR036388">
    <property type="entry name" value="WH-like_DNA-bd_sf"/>
</dbReference>
<dbReference type="InterPro" id="IPR036390">
    <property type="entry name" value="WH_DNA-bd_sf"/>
</dbReference>
<comment type="caution">
    <text evidence="2">The sequence shown here is derived from an EMBL/GenBank/DDBJ whole genome shotgun (WGS) entry which is preliminary data.</text>
</comment>
<protein>
    <submittedName>
        <fullName evidence="2">PadR family transcriptional regulator</fullName>
    </submittedName>
</protein>
<gene>
    <name evidence="2" type="ORF">IAG03_06800</name>
</gene>
<dbReference type="Pfam" id="PF03551">
    <property type="entry name" value="PadR"/>
    <property type="match status" value="1"/>
</dbReference>
<name>A0A926HN11_9FIRM</name>
<reference evidence="2" key="1">
    <citation type="submission" date="2020-08" db="EMBL/GenBank/DDBJ databases">
        <title>Genome public.</title>
        <authorList>
            <person name="Liu C."/>
            <person name="Sun Q."/>
        </authorList>
    </citation>
    <scope>NUCLEOTIDE SEQUENCE</scope>
    <source>
        <strain evidence="2">NSJ-40</strain>
    </source>
</reference>
<feature type="domain" description="Transcription regulator PadR N-terminal" evidence="1">
    <location>
        <begin position="14"/>
        <end position="83"/>
    </location>
</feature>
<proteinExistence type="predicted"/>
<dbReference type="AlphaFoldDB" id="A0A926HN11"/>
<dbReference type="EMBL" id="JACRSN010000008">
    <property type="protein sequence ID" value="MBC8533717.1"/>
    <property type="molecule type" value="Genomic_DNA"/>
</dbReference>
<dbReference type="SUPFAM" id="SSF46785">
    <property type="entry name" value="Winged helix' DNA-binding domain"/>
    <property type="match status" value="1"/>
</dbReference>
<evidence type="ECO:0000313" key="3">
    <source>
        <dbReference type="Proteomes" id="UP000651482"/>
    </source>
</evidence>
<dbReference type="InterPro" id="IPR052509">
    <property type="entry name" value="Metal_resp_DNA-bind_regulator"/>
</dbReference>
<dbReference type="Proteomes" id="UP000651482">
    <property type="component" value="Unassembled WGS sequence"/>
</dbReference>
<accession>A0A926HN11</accession>